<dbReference type="EMBL" id="LR796581">
    <property type="protein sequence ID" value="CAB4153161.1"/>
    <property type="molecule type" value="Genomic_DNA"/>
</dbReference>
<protein>
    <submittedName>
        <fullName evidence="1">Uncharacterized protein</fullName>
    </submittedName>
</protein>
<organism evidence="1">
    <name type="scientific">uncultured Caudovirales phage</name>
    <dbReference type="NCBI Taxonomy" id="2100421"/>
    <lineage>
        <taxon>Viruses</taxon>
        <taxon>Duplodnaviria</taxon>
        <taxon>Heunggongvirae</taxon>
        <taxon>Uroviricota</taxon>
        <taxon>Caudoviricetes</taxon>
        <taxon>Peduoviridae</taxon>
        <taxon>Maltschvirus</taxon>
        <taxon>Maltschvirus maltsch</taxon>
    </lineage>
</organism>
<gene>
    <name evidence="1" type="ORF">UFOVP607_52</name>
</gene>
<accession>A0A6J5N545</accession>
<name>A0A6J5N545_9CAUD</name>
<evidence type="ECO:0000313" key="1">
    <source>
        <dbReference type="EMBL" id="CAB4153161.1"/>
    </source>
</evidence>
<proteinExistence type="predicted"/>
<reference evidence="1" key="1">
    <citation type="submission" date="2020-04" db="EMBL/GenBank/DDBJ databases">
        <authorList>
            <person name="Chiriac C."/>
            <person name="Salcher M."/>
            <person name="Ghai R."/>
            <person name="Kavagutti S V."/>
        </authorList>
    </citation>
    <scope>NUCLEOTIDE SEQUENCE</scope>
</reference>
<sequence length="77" mass="7769">MATLTSTIETEFTPAVGDFNVQVTGGTATLLRKNTTGAAFSVAQPAFAGAYICNNPIAGAVFKFSAPTGAAVVQADQ</sequence>